<dbReference type="Proteomes" id="UP001162480">
    <property type="component" value="Chromosome 26"/>
</dbReference>
<dbReference type="InterPro" id="IPR036388">
    <property type="entry name" value="WH-like_DNA-bd_sf"/>
</dbReference>
<dbReference type="AlphaFoldDB" id="A0AA36BVZ9"/>
<gene>
    <name evidence="1" type="ORF">OCTVUL_1B022510</name>
</gene>
<dbReference type="SUPFAM" id="SSF46689">
    <property type="entry name" value="Homeodomain-like"/>
    <property type="match status" value="1"/>
</dbReference>
<reference evidence="1" key="1">
    <citation type="submission" date="2023-08" db="EMBL/GenBank/DDBJ databases">
        <authorList>
            <person name="Alioto T."/>
            <person name="Alioto T."/>
            <person name="Gomez Garrido J."/>
        </authorList>
    </citation>
    <scope>NUCLEOTIDE SEQUENCE</scope>
</reference>
<evidence type="ECO:0000313" key="2">
    <source>
        <dbReference type="Proteomes" id="UP001162480"/>
    </source>
</evidence>
<dbReference type="EMBL" id="OX597839">
    <property type="protein sequence ID" value="CAI9741238.1"/>
    <property type="molecule type" value="Genomic_DNA"/>
</dbReference>
<dbReference type="PANTHER" id="PTHR46068:SF1">
    <property type="entry name" value="TRANSPOSASE IS30-LIKE HTH DOMAIN-CONTAINING PROTEIN"/>
    <property type="match status" value="1"/>
</dbReference>
<dbReference type="InterPro" id="IPR009057">
    <property type="entry name" value="Homeodomain-like_sf"/>
</dbReference>
<evidence type="ECO:0000313" key="1">
    <source>
        <dbReference type="EMBL" id="CAI9741238.1"/>
    </source>
</evidence>
<organism evidence="1 2">
    <name type="scientific">Octopus vulgaris</name>
    <name type="common">Common octopus</name>
    <dbReference type="NCBI Taxonomy" id="6645"/>
    <lineage>
        <taxon>Eukaryota</taxon>
        <taxon>Metazoa</taxon>
        <taxon>Spiralia</taxon>
        <taxon>Lophotrochozoa</taxon>
        <taxon>Mollusca</taxon>
        <taxon>Cephalopoda</taxon>
        <taxon>Coleoidea</taxon>
        <taxon>Octopodiformes</taxon>
        <taxon>Octopoda</taxon>
        <taxon>Incirrata</taxon>
        <taxon>Octopodidae</taxon>
        <taxon>Octopus</taxon>
    </lineage>
</organism>
<proteinExistence type="predicted"/>
<protein>
    <recommendedName>
        <fullName evidence="3">Paired domain-containing protein</fullName>
    </recommendedName>
</protein>
<evidence type="ECO:0008006" key="3">
    <source>
        <dbReference type="Google" id="ProtNLM"/>
    </source>
</evidence>
<keyword evidence="2" id="KW-1185">Reference proteome</keyword>
<dbReference type="PANTHER" id="PTHR46068">
    <property type="entry name" value="PROTEIN CBG27172"/>
    <property type="match status" value="1"/>
</dbReference>
<accession>A0AA36BVZ9</accession>
<sequence length="116" mass="13242">MAPRGNELHEKTRETIVNLFKSGHSYTEISGNVNISRNTVAKVVQRYKKAGTVTNGRRLGRPNKFCDRTKRRMKQLIEGSRRRSAASVAEEISHSLNVTFIKLLNHYMAMFTSSFI</sequence>
<name>A0AA36BVZ9_OCTVU</name>
<dbReference type="Pfam" id="PF13384">
    <property type="entry name" value="HTH_23"/>
    <property type="match status" value="1"/>
</dbReference>
<dbReference type="Gene3D" id="1.10.10.10">
    <property type="entry name" value="Winged helix-like DNA-binding domain superfamily/Winged helix DNA-binding domain"/>
    <property type="match status" value="1"/>
</dbReference>